<dbReference type="Gene3D" id="2.170.130.10">
    <property type="entry name" value="TonB-dependent receptor, plug domain"/>
    <property type="match status" value="2"/>
</dbReference>
<evidence type="ECO:0000313" key="4">
    <source>
        <dbReference type="EMBL" id="PWS27585.1"/>
    </source>
</evidence>
<dbReference type="Proteomes" id="UP000245379">
    <property type="component" value="Unassembled WGS sequence"/>
</dbReference>
<feature type="domain" description="TonB-dependent receptor plug" evidence="3">
    <location>
        <begin position="31"/>
        <end position="92"/>
    </location>
</feature>
<keyword evidence="2" id="KW-0813">Transport</keyword>
<dbReference type="OrthoDB" id="1040521at2"/>
<dbReference type="PANTHER" id="PTHR30069">
    <property type="entry name" value="TONB-DEPENDENT OUTER MEMBRANE RECEPTOR"/>
    <property type="match status" value="1"/>
</dbReference>
<dbReference type="PROSITE" id="PS52016">
    <property type="entry name" value="TONB_DEPENDENT_REC_3"/>
    <property type="match status" value="1"/>
</dbReference>
<dbReference type="InterPro" id="IPR037066">
    <property type="entry name" value="Plug_dom_sf"/>
</dbReference>
<organism evidence="4 5">
    <name type="scientific">Pedobacter yonginense</name>
    <dbReference type="NCBI Taxonomy" id="651869"/>
    <lineage>
        <taxon>Bacteria</taxon>
        <taxon>Pseudomonadati</taxon>
        <taxon>Bacteroidota</taxon>
        <taxon>Sphingobacteriia</taxon>
        <taxon>Sphingobacteriales</taxon>
        <taxon>Sphingobacteriaceae</taxon>
        <taxon>Pedobacter</taxon>
    </lineage>
</organism>
<comment type="caution">
    <text evidence="4">The sequence shown here is derived from an EMBL/GenBank/DDBJ whole genome shotgun (WGS) entry which is preliminary data.</text>
</comment>
<comment type="subcellular location">
    <subcellularLocation>
        <location evidence="2">Cell outer membrane</location>
        <topology evidence="2">Multi-pass membrane protein</topology>
    </subcellularLocation>
</comment>
<comment type="similarity">
    <text evidence="2">Belongs to the TonB-dependent receptor family.</text>
</comment>
<keyword evidence="5" id="KW-1185">Reference proteome</keyword>
<feature type="domain" description="TonB-dependent receptor plug" evidence="3">
    <location>
        <begin position="152"/>
        <end position="199"/>
    </location>
</feature>
<keyword evidence="2" id="KW-1134">Transmembrane beta strand</keyword>
<dbReference type="GO" id="GO:0015344">
    <property type="term" value="F:siderophore uptake transmembrane transporter activity"/>
    <property type="evidence" value="ECO:0007669"/>
    <property type="project" value="TreeGrafter"/>
</dbReference>
<evidence type="ECO:0000256" key="2">
    <source>
        <dbReference type="PROSITE-ProRule" id="PRU01360"/>
    </source>
</evidence>
<dbReference type="SUPFAM" id="SSF56935">
    <property type="entry name" value="Porins"/>
    <property type="match status" value="2"/>
</dbReference>
<dbReference type="NCBIfam" id="TIGR04057">
    <property type="entry name" value="SusC_RagA_signa"/>
    <property type="match status" value="1"/>
</dbReference>
<keyword evidence="2" id="KW-0998">Cell outer membrane</keyword>
<dbReference type="AlphaFoldDB" id="A0A317EMF1"/>
<keyword evidence="2" id="KW-0472">Membrane</keyword>
<sequence length="214" mass="23309">MNKLFFITSIFFGFALSVSAQKQDSIKIERITFKETNPLSIKEPLVIIDGNKQYIRGTSSFKGLDPNTIESVTILKDSSAVAQYGTDGFAGVIIIKTKEGKGPVEPITPKTLPSSKIDGKELGISLRKQNPTVLLKRDSKSISLFADSLSIAKPLYIIDGKETAEADFKLINQENIASIEVLKDASSKTLYGEKAKNGVIIITTKKAKTAPKKN</sequence>
<dbReference type="GO" id="GO:0009279">
    <property type="term" value="C:cell outer membrane"/>
    <property type="evidence" value="ECO:0007669"/>
    <property type="project" value="UniProtKB-SubCell"/>
</dbReference>
<proteinExistence type="inferred from homology"/>
<dbReference type="InterPro" id="IPR012910">
    <property type="entry name" value="Plug_dom"/>
</dbReference>
<dbReference type="EMBL" id="QGNZ01000002">
    <property type="protein sequence ID" value="PWS27585.1"/>
    <property type="molecule type" value="Genomic_DNA"/>
</dbReference>
<evidence type="ECO:0000256" key="1">
    <source>
        <dbReference type="ARBA" id="ARBA00022729"/>
    </source>
</evidence>
<dbReference type="PANTHER" id="PTHR30069:SF29">
    <property type="entry name" value="HEMOGLOBIN AND HEMOGLOBIN-HAPTOGLOBIN-BINDING PROTEIN 1-RELATED"/>
    <property type="match status" value="1"/>
</dbReference>
<name>A0A317EMF1_9SPHI</name>
<keyword evidence="1" id="KW-0732">Signal</keyword>
<keyword evidence="2" id="KW-0812">Transmembrane</keyword>
<dbReference type="Pfam" id="PF07715">
    <property type="entry name" value="Plug"/>
    <property type="match status" value="2"/>
</dbReference>
<reference evidence="4 5" key="1">
    <citation type="submission" date="2018-05" db="EMBL/GenBank/DDBJ databases">
        <title>Pedobacter paludis sp. nov., isolated from wetland soil.</title>
        <authorList>
            <person name="Zhang Y."/>
            <person name="Wang G."/>
        </authorList>
    </citation>
    <scope>NUCLEOTIDE SEQUENCE [LARGE SCALE GENOMIC DNA]</scope>
    <source>
        <strain evidence="4 5">KCTC22721</strain>
    </source>
</reference>
<dbReference type="GO" id="GO:0044718">
    <property type="term" value="P:siderophore transmembrane transport"/>
    <property type="evidence" value="ECO:0007669"/>
    <property type="project" value="TreeGrafter"/>
</dbReference>
<dbReference type="InterPro" id="IPR023997">
    <property type="entry name" value="TonB-dep_OMP_SusC/RagA_CS"/>
</dbReference>
<dbReference type="RefSeq" id="WP_109925293.1">
    <property type="nucleotide sequence ID" value="NZ_QGNZ01000002.1"/>
</dbReference>
<dbReference type="InterPro" id="IPR039426">
    <property type="entry name" value="TonB-dep_rcpt-like"/>
</dbReference>
<evidence type="ECO:0000313" key="5">
    <source>
        <dbReference type="Proteomes" id="UP000245379"/>
    </source>
</evidence>
<protein>
    <recommendedName>
        <fullName evidence="3">TonB-dependent receptor plug domain-containing protein</fullName>
    </recommendedName>
</protein>
<gene>
    <name evidence="4" type="ORF">DHW03_08320</name>
</gene>
<accession>A0A317EMF1</accession>
<evidence type="ECO:0000259" key="3">
    <source>
        <dbReference type="Pfam" id="PF07715"/>
    </source>
</evidence>